<dbReference type="InterPro" id="IPR007963">
    <property type="entry name" value="Peptidase_M61_catalytic"/>
</dbReference>
<dbReference type="InterPro" id="IPR027268">
    <property type="entry name" value="Peptidase_M4/M1_CTD_sf"/>
</dbReference>
<dbReference type="InterPro" id="IPR040756">
    <property type="entry name" value="Peptidase_M61_N"/>
</dbReference>
<dbReference type="KEGG" id="tee:Tel_16745"/>
<dbReference type="SUPFAM" id="SSF50156">
    <property type="entry name" value="PDZ domain-like"/>
    <property type="match status" value="1"/>
</dbReference>
<evidence type="ECO:0000313" key="3">
    <source>
        <dbReference type="Proteomes" id="UP000055136"/>
    </source>
</evidence>
<reference evidence="2" key="1">
    <citation type="submission" date="2015-10" db="EMBL/GenBank/DDBJ databases">
        <title>Description of Candidatus Tenderia electrophaga gen. nov, sp. nov., an Uncultivated Electroautotroph from a Biocathode Enrichment.</title>
        <authorList>
            <person name="Eddie B.J."/>
            <person name="Malanoski A.P."/>
            <person name="Wang Z."/>
            <person name="Hall R.J."/>
            <person name="Oh S.D."/>
            <person name="Heiner C."/>
            <person name="Lin B."/>
            <person name="Strycharz-Glaven S.M."/>
        </authorList>
    </citation>
    <scope>NUCLEOTIDE SEQUENCE [LARGE SCALE GENOMIC DNA]</scope>
    <source>
        <strain evidence="2">NRL1</strain>
    </source>
</reference>
<organism evidence="2 3">
    <name type="scientific">Candidatus Tenderia electrophaga</name>
    <dbReference type="NCBI Taxonomy" id="1748243"/>
    <lineage>
        <taxon>Bacteria</taxon>
        <taxon>Pseudomonadati</taxon>
        <taxon>Pseudomonadota</taxon>
        <taxon>Gammaproteobacteria</taxon>
        <taxon>Candidatus Tenderiales</taxon>
        <taxon>Candidatus Tenderiaceae</taxon>
        <taxon>Candidatus Tenderia</taxon>
    </lineage>
</organism>
<dbReference type="SMART" id="SM00228">
    <property type="entry name" value="PDZ"/>
    <property type="match status" value="1"/>
</dbReference>
<gene>
    <name evidence="2" type="ORF">Tel_16745</name>
</gene>
<dbReference type="Gene3D" id="2.30.42.10">
    <property type="match status" value="1"/>
</dbReference>
<dbReference type="PROSITE" id="PS50106">
    <property type="entry name" value="PDZ"/>
    <property type="match status" value="1"/>
</dbReference>
<dbReference type="PIRSF" id="PIRSF016493">
    <property type="entry name" value="Glycyl_aminpptds"/>
    <property type="match status" value="1"/>
</dbReference>
<dbReference type="InterPro" id="IPR036034">
    <property type="entry name" value="PDZ_sf"/>
</dbReference>
<dbReference type="Pfam" id="PF05299">
    <property type="entry name" value="Peptidase_M61"/>
    <property type="match status" value="1"/>
</dbReference>
<feature type="domain" description="PDZ" evidence="1">
    <location>
        <begin position="484"/>
        <end position="548"/>
    </location>
</feature>
<dbReference type="SUPFAM" id="SSF55486">
    <property type="entry name" value="Metalloproteases ('zincins'), catalytic domain"/>
    <property type="match status" value="1"/>
</dbReference>
<dbReference type="Gene3D" id="1.10.390.10">
    <property type="entry name" value="Neutral Protease Domain 2"/>
    <property type="match status" value="1"/>
</dbReference>
<evidence type="ECO:0000313" key="2">
    <source>
        <dbReference type="EMBL" id="ALP54663.1"/>
    </source>
</evidence>
<dbReference type="Pfam" id="PF17899">
    <property type="entry name" value="Peptidase_M61_N"/>
    <property type="match status" value="1"/>
</dbReference>
<dbReference type="EMBL" id="CP013099">
    <property type="protein sequence ID" value="ALP54663.1"/>
    <property type="molecule type" value="Genomic_DNA"/>
</dbReference>
<dbReference type="Gene3D" id="2.60.40.3650">
    <property type="match status" value="1"/>
</dbReference>
<dbReference type="Pfam" id="PF13180">
    <property type="entry name" value="PDZ_2"/>
    <property type="match status" value="1"/>
</dbReference>
<dbReference type="InterPro" id="IPR024191">
    <property type="entry name" value="Peptidase_M61"/>
</dbReference>
<keyword evidence="3" id="KW-1185">Reference proteome</keyword>
<protein>
    <submittedName>
        <fullName evidence="2">Peptidase M61</fullName>
    </submittedName>
</protein>
<sequence length="602" mass="66597">MHYQIVAADPAAHLFQISCQIAKPDPIGQVVSLPAWIPGSYMVRDFAKNIVNISAYCRGESVPLEKFDKATWRAAPCSGPLLIEYEVYAWDLSVRTAHLDQTHAYFNGTSVFLRVWGQDDIPCTVELLPPQKPVIGHWRVATTLQPAGAECYAFGVYQAENYDELIDHPVEMADFTLASFSAGGVPHDVVLTGKHGADMDRLCVDLAKICQTHIDLFGELPPMERYLFQAMVVGDGYGGLEHRSSTSLLISREDLPRKGEGGAVSDDYRTFLGLCSHEYFHTWNIKRIKPAAFLPYELQSESYTQQLWAFEGITSYYDDLALVRSGCITPQAYLQALAQTITRVRRTPGRFKQSVAESSFDAWTKFYRQDENAPNAIVSYYSKGSLIALALDLILRRNSDGATSLDDLMRRLWLDYGKPAIGVPEGEIERLASELAGTDLSDFFGRYVHGTEDPPLAELLESVGVEFILRPAESVADSGGKASSLSIEQLAARPYLGVKTAAEAGNLKLANVFTGSAAMQAGLSAGDVLIALDGLKVTTTNLEKLLRQYRIGATVEIHAFRRDELMTFQATLQAPPQDTVELRMLPDIDPGTEAKRKHWLTR</sequence>
<dbReference type="AlphaFoldDB" id="A0A0S2THN9"/>
<evidence type="ECO:0000259" key="1">
    <source>
        <dbReference type="PROSITE" id="PS50106"/>
    </source>
</evidence>
<accession>A0A0S2THN9</accession>
<dbReference type="Proteomes" id="UP000055136">
    <property type="component" value="Chromosome"/>
</dbReference>
<name>A0A0S2THN9_9GAMM</name>
<dbReference type="InterPro" id="IPR001478">
    <property type="entry name" value="PDZ"/>
</dbReference>
<proteinExistence type="predicted"/>